<gene>
    <name evidence="1" type="ORF">AB5J51_07485</name>
</gene>
<evidence type="ECO:0000313" key="1">
    <source>
        <dbReference type="EMBL" id="XDV62795.1"/>
    </source>
</evidence>
<organism evidence="1">
    <name type="scientific">Streptomyces sp. R33</name>
    <dbReference type="NCBI Taxonomy" id="3238629"/>
    <lineage>
        <taxon>Bacteria</taxon>
        <taxon>Bacillati</taxon>
        <taxon>Actinomycetota</taxon>
        <taxon>Actinomycetes</taxon>
        <taxon>Kitasatosporales</taxon>
        <taxon>Streptomycetaceae</taxon>
        <taxon>Streptomyces</taxon>
    </lineage>
</organism>
<dbReference type="Gene3D" id="3.40.50.1110">
    <property type="entry name" value="SGNH hydrolase"/>
    <property type="match status" value="1"/>
</dbReference>
<accession>A0AB39XY47</accession>
<evidence type="ECO:0008006" key="2">
    <source>
        <dbReference type="Google" id="ProtNLM"/>
    </source>
</evidence>
<dbReference type="RefSeq" id="WP_369777219.1">
    <property type="nucleotide sequence ID" value="NZ_CP165727.1"/>
</dbReference>
<reference evidence="1" key="1">
    <citation type="submission" date="2024-08" db="EMBL/GenBank/DDBJ databases">
        <authorList>
            <person name="Yu S.T."/>
        </authorList>
    </citation>
    <scope>NUCLEOTIDE SEQUENCE</scope>
    <source>
        <strain evidence="1">R33</strain>
    </source>
</reference>
<dbReference type="EMBL" id="CP165727">
    <property type="protein sequence ID" value="XDV62795.1"/>
    <property type="molecule type" value="Genomic_DNA"/>
</dbReference>
<protein>
    <recommendedName>
        <fullName evidence="2">SGNH hydrolase-type esterase domain-containing protein</fullName>
    </recommendedName>
</protein>
<dbReference type="InterPro" id="IPR036514">
    <property type="entry name" value="SGNH_hydro_sf"/>
</dbReference>
<dbReference type="AlphaFoldDB" id="A0AB39XY47"/>
<dbReference type="SUPFAM" id="SSF52266">
    <property type="entry name" value="SGNH hydrolase"/>
    <property type="match status" value="1"/>
</dbReference>
<proteinExistence type="predicted"/>
<sequence length="163" mass="17787">MAAPPRRIREDLRECGTDRTCVLIDPVGVHVGVWQKPGTWRPQLVVVNLGTNDFSTAVNPGEPWTPDSLAAGYRSAYGDFLQKLRTRYGAGTTIVAVGAGPYAGHVQQVVKARNDADDSGVRYWFLDDLGLDFLGCDGHYSAHDDRLIADRLTSFIAGLPTGW</sequence>
<name>A0AB39XY47_9ACTN</name>